<evidence type="ECO:0000313" key="1">
    <source>
        <dbReference type="EMBL" id="KAJ8778058.1"/>
    </source>
</evidence>
<organism evidence="1 2">
    <name type="scientific">Eschrichtius robustus</name>
    <name type="common">California gray whale</name>
    <name type="synonym">Eschrichtius gibbosus</name>
    <dbReference type="NCBI Taxonomy" id="9764"/>
    <lineage>
        <taxon>Eukaryota</taxon>
        <taxon>Metazoa</taxon>
        <taxon>Chordata</taxon>
        <taxon>Craniata</taxon>
        <taxon>Vertebrata</taxon>
        <taxon>Euteleostomi</taxon>
        <taxon>Mammalia</taxon>
        <taxon>Eutheria</taxon>
        <taxon>Laurasiatheria</taxon>
        <taxon>Artiodactyla</taxon>
        <taxon>Whippomorpha</taxon>
        <taxon>Cetacea</taxon>
        <taxon>Mysticeti</taxon>
        <taxon>Eschrichtiidae</taxon>
        <taxon>Eschrichtius</taxon>
    </lineage>
</organism>
<reference evidence="1 2" key="1">
    <citation type="submission" date="2022-11" db="EMBL/GenBank/DDBJ databases">
        <title>Whole genome sequence of Eschrichtius robustus ER-17-0199.</title>
        <authorList>
            <person name="Bruniche-Olsen A."/>
            <person name="Black A.N."/>
            <person name="Fields C.J."/>
            <person name="Walden K."/>
            <person name="Dewoody J.A."/>
        </authorList>
    </citation>
    <scope>NUCLEOTIDE SEQUENCE [LARGE SCALE GENOMIC DNA]</scope>
    <source>
        <strain evidence="1">ER-17-0199</strain>
        <tissue evidence="1">Blubber</tissue>
    </source>
</reference>
<name>A0AB34GG24_ESCRO</name>
<proteinExistence type="predicted"/>
<keyword evidence="2" id="KW-1185">Reference proteome</keyword>
<sequence>MSLHVTPRGHVVAGFQLERCDLRPVMRKGKGMGKAQREAGMSLVCSGSGGDRFHSWGELEEEVTLDRWVEADGGKGCCHPSTGPPSKAQPSCRRCEGFSAGIKHKSTHSAEDPKAAVPVGSLQPHVTCGAQRTPALGN</sequence>
<protein>
    <submittedName>
        <fullName evidence="1">Uncharacterized protein</fullName>
    </submittedName>
</protein>
<dbReference type="AlphaFoldDB" id="A0AB34GG24"/>
<dbReference type="Proteomes" id="UP001159641">
    <property type="component" value="Unassembled WGS sequence"/>
</dbReference>
<gene>
    <name evidence="1" type="ORF">J1605_013918</name>
</gene>
<comment type="caution">
    <text evidence="1">The sequence shown here is derived from an EMBL/GenBank/DDBJ whole genome shotgun (WGS) entry which is preliminary data.</text>
</comment>
<evidence type="ECO:0000313" key="2">
    <source>
        <dbReference type="Proteomes" id="UP001159641"/>
    </source>
</evidence>
<accession>A0AB34GG24</accession>
<dbReference type="EMBL" id="JAIQCJ010002272">
    <property type="protein sequence ID" value="KAJ8778058.1"/>
    <property type="molecule type" value="Genomic_DNA"/>
</dbReference>